<evidence type="ECO:0000313" key="2">
    <source>
        <dbReference type="EMBL" id="MCB4821756.1"/>
    </source>
</evidence>
<accession>A0A9X1L7A9</accession>
<dbReference type="Proteomes" id="UP001139311">
    <property type="component" value="Unassembled WGS sequence"/>
</dbReference>
<proteinExistence type="predicted"/>
<dbReference type="RefSeq" id="WP_226606968.1">
    <property type="nucleotide sequence ID" value="NZ_JAJAQI010000010.1"/>
</dbReference>
<keyword evidence="3" id="KW-1185">Reference proteome</keyword>
<protein>
    <submittedName>
        <fullName evidence="2">Uncharacterized protein</fullName>
    </submittedName>
</protein>
<comment type="caution">
    <text evidence="2">The sequence shown here is derived from an EMBL/GenBank/DDBJ whole genome shotgun (WGS) entry which is preliminary data.</text>
</comment>
<evidence type="ECO:0000256" key="1">
    <source>
        <dbReference type="SAM" id="MobiDB-lite"/>
    </source>
</evidence>
<gene>
    <name evidence="2" type="ORF">LHA35_08430</name>
</gene>
<dbReference type="EMBL" id="JAJAQI010000010">
    <property type="protein sequence ID" value="MCB4821756.1"/>
    <property type="molecule type" value="Genomic_DNA"/>
</dbReference>
<feature type="region of interest" description="Disordered" evidence="1">
    <location>
        <begin position="1"/>
        <end position="57"/>
    </location>
</feature>
<dbReference type="AlphaFoldDB" id="A0A9X1L7A9"/>
<reference evidence="2" key="1">
    <citation type="submission" date="2021-10" db="EMBL/GenBank/DDBJ databases">
        <title>Roseicella aerolatum sp. nov., isolated from aerosols of e-waste dismantling site.</title>
        <authorList>
            <person name="Qin T."/>
        </authorList>
    </citation>
    <scope>NUCLEOTIDE SEQUENCE</scope>
    <source>
        <strain evidence="2">GB24</strain>
    </source>
</reference>
<name>A0A9X1L7A9_9PROT</name>
<feature type="compositionally biased region" description="Basic and acidic residues" evidence="1">
    <location>
        <begin position="18"/>
        <end position="33"/>
    </location>
</feature>
<sequence>MPGHAALAVTSCTAPALPRRDAALPDPPRDRRPAPRPIPFPSNGAADLPPPSLPGGPVAAFMVSIQARNEKWAAAVDWAAAHPNMPDLTGRTSTP</sequence>
<evidence type="ECO:0000313" key="3">
    <source>
        <dbReference type="Proteomes" id="UP001139311"/>
    </source>
</evidence>
<organism evidence="2 3">
    <name type="scientific">Roseicella aerolata</name>
    <dbReference type="NCBI Taxonomy" id="2883479"/>
    <lineage>
        <taxon>Bacteria</taxon>
        <taxon>Pseudomonadati</taxon>
        <taxon>Pseudomonadota</taxon>
        <taxon>Alphaproteobacteria</taxon>
        <taxon>Acetobacterales</taxon>
        <taxon>Roseomonadaceae</taxon>
        <taxon>Roseicella</taxon>
    </lineage>
</organism>